<dbReference type="Proteomes" id="UP000295711">
    <property type="component" value="Unassembled WGS sequence"/>
</dbReference>
<evidence type="ECO:0000256" key="3">
    <source>
        <dbReference type="ARBA" id="ARBA00022801"/>
    </source>
</evidence>
<sequence>MHIKQKLVMMAGIFAVFSICMVSGQWIRTASVKLPDHNVQVVNGRSGQIYSPYAVLINADTGEILMDTDGGEQIYPASLTKIMTAIVAVEHTKDLDEQVVLDKIIFEDLYGMDASMAGFQPGEKVSLKDLLYGILLPSGAECCLAYARYVSGTESDFVHLMNRKAEELGMEHTHFSNVTGLHSENHYTTAEDMAILLKYALSNRIFREAFTSWTYEVKPTNIHPEGFFFQSTLSKGLEQIALKDRTFGEEIILGGKTGYTDEAGLCLASLAYIHGQEYILVTAGAGGSHQTEQYNILDAVEVYERLIF</sequence>
<evidence type="ECO:0000256" key="9">
    <source>
        <dbReference type="RuleBase" id="RU004016"/>
    </source>
</evidence>
<keyword evidence="13" id="KW-1185">Reference proteome</keyword>
<proteinExistence type="inferred from homology"/>
<dbReference type="GO" id="GO:0071555">
    <property type="term" value="P:cell wall organization"/>
    <property type="evidence" value="ECO:0007669"/>
    <property type="project" value="UniProtKB-KW"/>
</dbReference>
<keyword evidence="12" id="KW-0121">Carboxypeptidase</keyword>
<dbReference type="InterPro" id="IPR012338">
    <property type="entry name" value="Beta-lactam/transpept-like"/>
</dbReference>
<dbReference type="OrthoDB" id="9791132at2"/>
<dbReference type="Pfam" id="PF00768">
    <property type="entry name" value="Peptidase_S11"/>
    <property type="match status" value="1"/>
</dbReference>
<keyword evidence="10" id="KW-0812">Transmembrane</keyword>
<evidence type="ECO:0000313" key="13">
    <source>
        <dbReference type="Proteomes" id="UP000295711"/>
    </source>
</evidence>
<comment type="caution">
    <text evidence="12">The sequence shown here is derived from an EMBL/GenBank/DDBJ whole genome shotgun (WGS) entry which is preliminary data.</text>
</comment>
<accession>A0A4R2LD83</accession>
<keyword evidence="10" id="KW-1133">Transmembrane helix</keyword>
<dbReference type="InterPro" id="IPR018044">
    <property type="entry name" value="Peptidase_S11"/>
</dbReference>
<name>A0A4R2LD83_9FIRM</name>
<dbReference type="PRINTS" id="PR00725">
    <property type="entry name" value="DADACBPTASE1"/>
</dbReference>
<keyword evidence="3" id="KW-0378">Hydrolase</keyword>
<evidence type="ECO:0000256" key="6">
    <source>
        <dbReference type="ARBA" id="ARBA00023316"/>
    </source>
</evidence>
<keyword evidence="6" id="KW-0961">Cell wall biogenesis/degradation</keyword>
<dbReference type="GO" id="GO:0006508">
    <property type="term" value="P:proteolysis"/>
    <property type="evidence" value="ECO:0007669"/>
    <property type="project" value="InterPro"/>
</dbReference>
<gene>
    <name evidence="12" type="ORF">EV212_102155</name>
</gene>
<dbReference type="RefSeq" id="WP_132088717.1">
    <property type="nucleotide sequence ID" value="NZ_JANKAQ010000001.1"/>
</dbReference>
<evidence type="ECO:0000256" key="2">
    <source>
        <dbReference type="ARBA" id="ARBA00022729"/>
    </source>
</evidence>
<dbReference type="GO" id="GO:0008360">
    <property type="term" value="P:regulation of cell shape"/>
    <property type="evidence" value="ECO:0007669"/>
    <property type="project" value="UniProtKB-KW"/>
</dbReference>
<dbReference type="GO" id="GO:0009002">
    <property type="term" value="F:serine-type D-Ala-D-Ala carboxypeptidase activity"/>
    <property type="evidence" value="ECO:0007669"/>
    <property type="project" value="InterPro"/>
</dbReference>
<keyword evidence="5" id="KW-0573">Peptidoglycan synthesis</keyword>
<dbReference type="InterPro" id="IPR001967">
    <property type="entry name" value="Peptidase_S11_N"/>
</dbReference>
<comment type="similarity">
    <text evidence="1 9">Belongs to the peptidase S11 family.</text>
</comment>
<keyword evidence="4" id="KW-0133">Cell shape</keyword>
<dbReference type="GO" id="GO:0009252">
    <property type="term" value="P:peptidoglycan biosynthetic process"/>
    <property type="evidence" value="ECO:0007669"/>
    <property type="project" value="UniProtKB-KW"/>
</dbReference>
<evidence type="ECO:0000259" key="11">
    <source>
        <dbReference type="Pfam" id="PF00768"/>
    </source>
</evidence>
<organism evidence="12 13">
    <name type="scientific">Frisingicoccus caecimuris</name>
    <dbReference type="NCBI Taxonomy" id="1796636"/>
    <lineage>
        <taxon>Bacteria</taxon>
        <taxon>Bacillati</taxon>
        <taxon>Bacillota</taxon>
        <taxon>Clostridia</taxon>
        <taxon>Lachnospirales</taxon>
        <taxon>Lachnospiraceae</taxon>
        <taxon>Frisingicoccus</taxon>
    </lineage>
</organism>
<dbReference type="Gene3D" id="3.40.710.10">
    <property type="entry name" value="DD-peptidase/beta-lactamase superfamily"/>
    <property type="match status" value="1"/>
</dbReference>
<evidence type="ECO:0000256" key="4">
    <source>
        <dbReference type="ARBA" id="ARBA00022960"/>
    </source>
</evidence>
<dbReference type="SUPFAM" id="SSF56601">
    <property type="entry name" value="beta-lactamase/transpeptidase-like"/>
    <property type="match status" value="1"/>
</dbReference>
<feature type="active site" description="Acyl-ester intermediate" evidence="7">
    <location>
        <position position="78"/>
    </location>
</feature>
<dbReference type="EMBL" id="SLXA01000002">
    <property type="protein sequence ID" value="TCO85840.1"/>
    <property type="molecule type" value="Genomic_DNA"/>
</dbReference>
<feature type="transmembrane region" description="Helical" evidence="10">
    <location>
        <begin position="7"/>
        <end position="27"/>
    </location>
</feature>
<dbReference type="PANTHER" id="PTHR21581:SF6">
    <property type="entry name" value="TRAFFICKING PROTEIN PARTICLE COMPLEX SUBUNIT 12"/>
    <property type="match status" value="1"/>
</dbReference>
<dbReference type="AlphaFoldDB" id="A0A4R2LD83"/>
<evidence type="ECO:0000256" key="8">
    <source>
        <dbReference type="PIRSR" id="PIRSR618044-2"/>
    </source>
</evidence>
<keyword evidence="12" id="KW-0645">Protease</keyword>
<protein>
    <submittedName>
        <fullName evidence="12">D-alanyl-D-alanine carboxypeptidase (Penicillin-binding protein 5/6)</fullName>
    </submittedName>
</protein>
<dbReference type="PANTHER" id="PTHR21581">
    <property type="entry name" value="D-ALANYL-D-ALANINE CARBOXYPEPTIDASE"/>
    <property type="match status" value="1"/>
</dbReference>
<feature type="binding site" evidence="8">
    <location>
        <position position="256"/>
    </location>
    <ligand>
        <name>substrate</name>
    </ligand>
</feature>
<evidence type="ECO:0000256" key="1">
    <source>
        <dbReference type="ARBA" id="ARBA00007164"/>
    </source>
</evidence>
<keyword evidence="10" id="KW-0472">Membrane</keyword>
<feature type="domain" description="Peptidase S11 D-alanyl-D-alanine carboxypeptidase A N-terminal" evidence="11">
    <location>
        <begin position="48"/>
        <end position="285"/>
    </location>
</feature>
<evidence type="ECO:0000256" key="7">
    <source>
        <dbReference type="PIRSR" id="PIRSR618044-1"/>
    </source>
</evidence>
<evidence type="ECO:0000256" key="10">
    <source>
        <dbReference type="SAM" id="Phobius"/>
    </source>
</evidence>
<evidence type="ECO:0000256" key="5">
    <source>
        <dbReference type="ARBA" id="ARBA00022984"/>
    </source>
</evidence>
<keyword evidence="2" id="KW-0732">Signal</keyword>
<evidence type="ECO:0000313" key="12">
    <source>
        <dbReference type="EMBL" id="TCO85840.1"/>
    </source>
</evidence>
<feature type="active site" description="Proton acceptor" evidence="7">
    <location>
        <position position="81"/>
    </location>
</feature>
<reference evidence="12 13" key="1">
    <citation type="submission" date="2019-03" db="EMBL/GenBank/DDBJ databases">
        <title>Genomic Encyclopedia of Type Strains, Phase IV (KMG-IV): sequencing the most valuable type-strain genomes for metagenomic binning, comparative biology and taxonomic classification.</title>
        <authorList>
            <person name="Goeker M."/>
        </authorList>
    </citation>
    <scope>NUCLEOTIDE SEQUENCE [LARGE SCALE GENOMIC DNA]</scope>
    <source>
        <strain evidence="12 13">DSM 28559</strain>
    </source>
</reference>
<feature type="active site" evidence="7">
    <location>
        <position position="138"/>
    </location>
</feature>